<organism evidence="4 5">
    <name type="scientific">Limnofasciculus baicalensis BBK-W-15</name>
    <dbReference type="NCBI Taxonomy" id="2699891"/>
    <lineage>
        <taxon>Bacteria</taxon>
        <taxon>Bacillati</taxon>
        <taxon>Cyanobacteriota</taxon>
        <taxon>Cyanophyceae</taxon>
        <taxon>Coleofasciculales</taxon>
        <taxon>Coleofasciculaceae</taxon>
        <taxon>Limnofasciculus</taxon>
        <taxon>Limnofasciculus baicalensis</taxon>
    </lineage>
</organism>
<keyword evidence="4" id="KW-0808">Transferase</keyword>
<accession>A0AAE3GVD2</accession>
<reference evidence="4" key="1">
    <citation type="submission" date="2022-06" db="EMBL/GenBank/DDBJ databases">
        <title>New cyanobacteria of genus Symplocastrum in benthos of Lake Baikal.</title>
        <authorList>
            <person name="Sorokovikova E."/>
            <person name="Tikhonova I."/>
            <person name="Krasnopeev A."/>
            <person name="Evseev P."/>
            <person name="Gladkikh A."/>
            <person name="Belykh O."/>
        </authorList>
    </citation>
    <scope>NUCLEOTIDE SEQUENCE</scope>
    <source>
        <strain evidence="4">BBK-W-15</strain>
    </source>
</reference>
<protein>
    <submittedName>
        <fullName evidence="4">AarF/ABC1/UbiB kinase family protein</fullName>
    </submittedName>
</protein>
<dbReference type="InterPro" id="IPR004147">
    <property type="entry name" value="ABC1_dom"/>
</dbReference>
<keyword evidence="2" id="KW-0812">Transmembrane</keyword>
<sequence>MLTKATPKPPRWQRSNYSPLTRQIDVFSAAAKLLCDLLCDKTLGQDSPSHRNSRAQWLVEKLLDLGPTFIKIGQSLSTRADLIPLEYVQALSQLQDRVPPFSGQDAIAVIESELGNSIYALYRDFNPQPLASASLGQVHKARLHTGEDVVVKVQRPGIEKLFNLDFEVLHRLVRFANRYLPGFKKYDMEAIYQEFFELLYQEIDYIHEGKNADRFRENFDKYPRIFVPKVYWKYTTRKVLTLEYLPGIKIDDRETMETCGINTNEVIQLGICCYLKQLLEDGFFQSDPHPGNMAVTQDGSIIFYDFGTMAEVKSIAKDQMIKTFFAILRKDTDEVVNTLTYMGLIEPVSDMKPVKRLVAFILDKFRDKPIDIKEFEKLGSEIYLMFEQQPFRLPPQMTFILKSLTTLDGIARALNPEYNLLAASQPFVKSLTVSKGQGKAIRELARQAGEFIKQKWQQPSGTEIILRRLESRIEEGELEIRVRSLGSDRTLKRIHLAIKSLIYACLTGFTLLAGTVLLLSPQTKWAIVAFSFSGFWFFILLYSLIQLGIKERLDKFIDK</sequence>
<keyword evidence="2" id="KW-0472">Membrane</keyword>
<feature type="transmembrane region" description="Helical" evidence="2">
    <location>
        <begin position="525"/>
        <end position="545"/>
    </location>
</feature>
<evidence type="ECO:0000313" key="4">
    <source>
        <dbReference type="EMBL" id="MCP2731149.1"/>
    </source>
</evidence>
<dbReference type="PANTHER" id="PTHR10566">
    <property type="entry name" value="CHAPERONE-ACTIVITY OF BC1 COMPLEX CABC1 -RELATED"/>
    <property type="match status" value="1"/>
</dbReference>
<dbReference type="SUPFAM" id="SSF56112">
    <property type="entry name" value="Protein kinase-like (PK-like)"/>
    <property type="match status" value="1"/>
</dbReference>
<evidence type="ECO:0000256" key="1">
    <source>
        <dbReference type="ARBA" id="ARBA00009670"/>
    </source>
</evidence>
<evidence type="ECO:0000313" key="5">
    <source>
        <dbReference type="Proteomes" id="UP001204953"/>
    </source>
</evidence>
<comment type="caution">
    <text evidence="4">The sequence shown here is derived from an EMBL/GenBank/DDBJ whole genome shotgun (WGS) entry which is preliminary data.</text>
</comment>
<keyword evidence="4" id="KW-0418">Kinase</keyword>
<gene>
    <name evidence="4" type="ORF">NJ959_22245</name>
</gene>
<dbReference type="InterPro" id="IPR050154">
    <property type="entry name" value="UbiB_kinase"/>
</dbReference>
<proteinExistence type="inferred from homology"/>
<dbReference type="InterPro" id="IPR011009">
    <property type="entry name" value="Kinase-like_dom_sf"/>
</dbReference>
<keyword evidence="2" id="KW-1133">Transmembrane helix</keyword>
<comment type="similarity">
    <text evidence="1">Belongs to the protein kinase superfamily. ADCK protein kinase family.</text>
</comment>
<dbReference type="Proteomes" id="UP001204953">
    <property type="component" value="Unassembled WGS sequence"/>
</dbReference>
<dbReference type="PANTHER" id="PTHR10566:SF113">
    <property type="entry name" value="PROTEIN ACTIVITY OF BC1 COMPLEX KINASE 7, CHLOROPLASTIC"/>
    <property type="match status" value="1"/>
</dbReference>
<name>A0AAE3GVD2_9CYAN</name>
<feature type="transmembrane region" description="Helical" evidence="2">
    <location>
        <begin position="501"/>
        <end position="519"/>
    </location>
</feature>
<dbReference type="GO" id="GO:0016301">
    <property type="term" value="F:kinase activity"/>
    <property type="evidence" value="ECO:0007669"/>
    <property type="project" value="UniProtKB-KW"/>
</dbReference>
<feature type="domain" description="ABC1 atypical kinase-like" evidence="3">
    <location>
        <begin position="93"/>
        <end position="337"/>
    </location>
</feature>
<evidence type="ECO:0000259" key="3">
    <source>
        <dbReference type="Pfam" id="PF03109"/>
    </source>
</evidence>
<dbReference type="AlphaFoldDB" id="A0AAE3GVD2"/>
<dbReference type="Pfam" id="PF03109">
    <property type="entry name" value="ABC1"/>
    <property type="match status" value="1"/>
</dbReference>
<dbReference type="RefSeq" id="WP_254013898.1">
    <property type="nucleotide sequence ID" value="NZ_JAMZMM010000288.1"/>
</dbReference>
<evidence type="ECO:0000256" key="2">
    <source>
        <dbReference type="SAM" id="Phobius"/>
    </source>
</evidence>
<keyword evidence="5" id="KW-1185">Reference proteome</keyword>
<dbReference type="CDD" id="cd05121">
    <property type="entry name" value="ABC1_ADCK3-like"/>
    <property type="match status" value="1"/>
</dbReference>
<dbReference type="EMBL" id="JAMZMM010000288">
    <property type="protein sequence ID" value="MCP2731149.1"/>
    <property type="molecule type" value="Genomic_DNA"/>
</dbReference>